<evidence type="ECO:0000313" key="4">
    <source>
        <dbReference type="Proteomes" id="UP000279959"/>
    </source>
</evidence>
<dbReference type="InterPro" id="IPR019665">
    <property type="entry name" value="OxRdtase/DH_put_Rossmann_dom"/>
</dbReference>
<organism evidence="3 4">
    <name type="scientific">Sphingobium amiense</name>
    <dbReference type="NCBI Taxonomy" id="135719"/>
    <lineage>
        <taxon>Bacteria</taxon>
        <taxon>Pseudomonadati</taxon>
        <taxon>Pseudomonadota</taxon>
        <taxon>Alphaproteobacteria</taxon>
        <taxon>Sphingomonadales</taxon>
        <taxon>Sphingomonadaceae</taxon>
        <taxon>Sphingobium</taxon>
    </lineage>
</organism>
<dbReference type="InterPro" id="IPR008927">
    <property type="entry name" value="6-PGluconate_DH-like_C_sf"/>
</dbReference>
<proteinExistence type="predicted"/>
<evidence type="ECO:0000259" key="1">
    <source>
        <dbReference type="Pfam" id="PF10727"/>
    </source>
</evidence>
<sequence length="303" mass="30664">MSDFGADFWTGRRIGVVGTGRVARAVALALRDPASAPVKIWGRDPARRDAAAAMTGGQGAESPAVLCAQCDIVALAVADDALETVVADLTGAVRPGTFIFHVSGRSGAAVLDPLAYRGALTAAIHPAMTFTGDTSTEVARMAGACFAVTAANDEAMALAQALVRRLGGVPVAVAEAHRTLYHAALSHAANHLVTLIAGARAALEAAGVEEPGALLAPLTRAALDNSLDRGMAALSGPLLRGDAGTVADHLAALERDCPEMLPAYRAMARATIDALERRGGPVSPAIAALLDTPDRGGASGVEG</sequence>
<dbReference type="PANTHER" id="PTHR40459">
    <property type="entry name" value="CONSERVED HYPOTHETICAL ALANINE AND LEUCINE RICH PROTEIN"/>
    <property type="match status" value="1"/>
</dbReference>
<feature type="domain" description="DUF2520" evidence="2">
    <location>
        <begin position="145"/>
        <end position="271"/>
    </location>
</feature>
<dbReference type="InterPro" id="IPR036291">
    <property type="entry name" value="NAD(P)-bd_dom_sf"/>
</dbReference>
<dbReference type="Proteomes" id="UP000279959">
    <property type="component" value="Chromosome"/>
</dbReference>
<name>A0A494WCD0_9SPHN</name>
<dbReference type="KEGG" id="sami:SAMIE_1019510"/>
<keyword evidence="4" id="KW-1185">Reference proteome</keyword>
<evidence type="ECO:0000259" key="2">
    <source>
        <dbReference type="Pfam" id="PF10728"/>
    </source>
</evidence>
<dbReference type="InterPro" id="IPR018931">
    <property type="entry name" value="DUF2520"/>
</dbReference>
<dbReference type="Gene3D" id="3.40.50.720">
    <property type="entry name" value="NAD(P)-binding Rossmann-like Domain"/>
    <property type="match status" value="1"/>
</dbReference>
<dbReference type="SUPFAM" id="SSF51735">
    <property type="entry name" value="NAD(P)-binding Rossmann-fold domains"/>
    <property type="match status" value="1"/>
</dbReference>
<protein>
    <submittedName>
        <fullName evidence="3">DUF2520 domain-containing protein</fullName>
    </submittedName>
</protein>
<dbReference type="Pfam" id="PF10728">
    <property type="entry name" value="DUF2520"/>
    <property type="match status" value="1"/>
</dbReference>
<dbReference type="PANTHER" id="PTHR40459:SF1">
    <property type="entry name" value="CONSERVED HYPOTHETICAL ALANINE AND LEUCINE RICH PROTEIN"/>
    <property type="match status" value="1"/>
</dbReference>
<gene>
    <name evidence="3" type="ORF">SAMIE_1019510</name>
</gene>
<dbReference type="InterPro" id="IPR037108">
    <property type="entry name" value="TM1727-like_C_sf"/>
</dbReference>
<evidence type="ECO:0000313" key="3">
    <source>
        <dbReference type="EMBL" id="BBD98450.1"/>
    </source>
</evidence>
<dbReference type="RefSeq" id="WP_066699511.1">
    <property type="nucleotide sequence ID" value="NZ_AP018664.1"/>
</dbReference>
<dbReference type="Gene3D" id="1.10.1040.20">
    <property type="entry name" value="ProC-like, C-terminal domain"/>
    <property type="match status" value="1"/>
</dbReference>
<dbReference type="AlphaFoldDB" id="A0A494WCD0"/>
<reference evidence="3 4" key="1">
    <citation type="submission" date="2018-05" db="EMBL/GenBank/DDBJ databases">
        <title>Complete Genome Sequence of the Nonylphenol-Degrading Bacterium Sphingobium amiense DSM 16289T.</title>
        <authorList>
            <person name="Ootsuka M."/>
            <person name="Nishizawa T."/>
            <person name="Ohta H."/>
        </authorList>
    </citation>
    <scope>NUCLEOTIDE SEQUENCE [LARGE SCALE GENOMIC DNA]</scope>
    <source>
        <strain evidence="3 4">DSM 16289</strain>
    </source>
</reference>
<dbReference type="Pfam" id="PF10727">
    <property type="entry name" value="Rossmann-like"/>
    <property type="match status" value="1"/>
</dbReference>
<dbReference type="SUPFAM" id="SSF48179">
    <property type="entry name" value="6-phosphogluconate dehydrogenase C-terminal domain-like"/>
    <property type="match status" value="1"/>
</dbReference>
<dbReference type="EMBL" id="AP018664">
    <property type="protein sequence ID" value="BBD98450.1"/>
    <property type="molecule type" value="Genomic_DNA"/>
</dbReference>
<accession>A0A494WCD0</accession>
<feature type="domain" description="Putative oxidoreductase/dehydrogenase Rossmann-like" evidence="1">
    <location>
        <begin position="13"/>
        <end position="126"/>
    </location>
</feature>